<comment type="caution">
    <text evidence="1">The sequence shown here is derived from an EMBL/GenBank/DDBJ whole genome shotgun (WGS) entry which is preliminary data.</text>
</comment>
<protein>
    <submittedName>
        <fullName evidence="1">Uncharacterized protein</fullName>
    </submittedName>
</protein>
<dbReference type="AlphaFoldDB" id="A0A919N2N9"/>
<organism evidence="1 2">
    <name type="scientific">Paractinoplanes rishiriensis</name>
    <dbReference type="NCBI Taxonomy" id="1050105"/>
    <lineage>
        <taxon>Bacteria</taxon>
        <taxon>Bacillati</taxon>
        <taxon>Actinomycetota</taxon>
        <taxon>Actinomycetes</taxon>
        <taxon>Micromonosporales</taxon>
        <taxon>Micromonosporaceae</taxon>
        <taxon>Paractinoplanes</taxon>
    </lineage>
</organism>
<keyword evidence="2" id="KW-1185">Reference proteome</keyword>
<name>A0A919N2N9_9ACTN</name>
<accession>A0A919N2N9</accession>
<gene>
    <name evidence="1" type="ORF">Ari01nite_85870</name>
</gene>
<sequence>MKFFEVIRRDHRRGVSIRALASGMGLIGAGQQYRIRLDRESIISLYRAAAAADGWHADGENSTPVPSAGLVISAAVACFHKEIDGVGGTTAYLSVNFPSDLTLPGMIEEPNDLYGIELTVSHAGDAGC</sequence>
<evidence type="ECO:0000313" key="2">
    <source>
        <dbReference type="Proteomes" id="UP000636960"/>
    </source>
</evidence>
<proteinExistence type="predicted"/>
<reference evidence="1" key="1">
    <citation type="submission" date="2021-01" db="EMBL/GenBank/DDBJ databases">
        <title>Whole genome shotgun sequence of Actinoplanes rishiriensis NBRC 108556.</title>
        <authorList>
            <person name="Komaki H."/>
            <person name="Tamura T."/>
        </authorList>
    </citation>
    <scope>NUCLEOTIDE SEQUENCE</scope>
    <source>
        <strain evidence="1">NBRC 108556</strain>
    </source>
</reference>
<dbReference type="RefSeq" id="WP_203789619.1">
    <property type="nucleotide sequence ID" value="NZ_BOMV01000099.1"/>
</dbReference>
<evidence type="ECO:0000313" key="1">
    <source>
        <dbReference type="EMBL" id="GIF01123.1"/>
    </source>
</evidence>
<dbReference type="Proteomes" id="UP000636960">
    <property type="component" value="Unassembled WGS sequence"/>
</dbReference>
<dbReference type="EMBL" id="BOMV01000099">
    <property type="protein sequence ID" value="GIF01123.1"/>
    <property type="molecule type" value="Genomic_DNA"/>
</dbReference>